<sequence>MSRSTCATMSFQLSALFLASPTRLPRKRTRSGVESPVITFPAGKKEHSVSSLLQTEVSCITGLTGECWNIKSHSGRSF</sequence>
<proteinExistence type="predicted"/>
<evidence type="ECO:0000313" key="1">
    <source>
        <dbReference type="EMBL" id="KAH7123162.1"/>
    </source>
</evidence>
<dbReference type="AlphaFoldDB" id="A0A9P9DQG1"/>
<organism evidence="1 2">
    <name type="scientific">Dactylonectria macrodidyma</name>
    <dbReference type="NCBI Taxonomy" id="307937"/>
    <lineage>
        <taxon>Eukaryota</taxon>
        <taxon>Fungi</taxon>
        <taxon>Dikarya</taxon>
        <taxon>Ascomycota</taxon>
        <taxon>Pezizomycotina</taxon>
        <taxon>Sordariomycetes</taxon>
        <taxon>Hypocreomycetidae</taxon>
        <taxon>Hypocreales</taxon>
        <taxon>Nectriaceae</taxon>
        <taxon>Dactylonectria</taxon>
    </lineage>
</organism>
<name>A0A9P9DQG1_9HYPO</name>
<dbReference type="Proteomes" id="UP000738349">
    <property type="component" value="Unassembled WGS sequence"/>
</dbReference>
<evidence type="ECO:0000313" key="2">
    <source>
        <dbReference type="Proteomes" id="UP000738349"/>
    </source>
</evidence>
<accession>A0A9P9DQG1</accession>
<dbReference type="EMBL" id="JAGMUV010000023">
    <property type="protein sequence ID" value="KAH7123162.1"/>
    <property type="molecule type" value="Genomic_DNA"/>
</dbReference>
<dbReference type="OrthoDB" id="2130735at2759"/>
<reference evidence="1" key="1">
    <citation type="journal article" date="2021" name="Nat. Commun.">
        <title>Genetic determinants of endophytism in the Arabidopsis root mycobiome.</title>
        <authorList>
            <person name="Mesny F."/>
            <person name="Miyauchi S."/>
            <person name="Thiergart T."/>
            <person name="Pickel B."/>
            <person name="Atanasova L."/>
            <person name="Karlsson M."/>
            <person name="Huettel B."/>
            <person name="Barry K.W."/>
            <person name="Haridas S."/>
            <person name="Chen C."/>
            <person name="Bauer D."/>
            <person name="Andreopoulos W."/>
            <person name="Pangilinan J."/>
            <person name="LaButti K."/>
            <person name="Riley R."/>
            <person name="Lipzen A."/>
            <person name="Clum A."/>
            <person name="Drula E."/>
            <person name="Henrissat B."/>
            <person name="Kohler A."/>
            <person name="Grigoriev I.V."/>
            <person name="Martin F.M."/>
            <person name="Hacquard S."/>
        </authorList>
    </citation>
    <scope>NUCLEOTIDE SEQUENCE</scope>
    <source>
        <strain evidence="1">MPI-CAGE-AT-0147</strain>
    </source>
</reference>
<comment type="caution">
    <text evidence="1">The sequence shown here is derived from an EMBL/GenBank/DDBJ whole genome shotgun (WGS) entry which is preliminary data.</text>
</comment>
<protein>
    <submittedName>
        <fullName evidence="1">Uncharacterized protein</fullName>
    </submittedName>
</protein>
<gene>
    <name evidence="1" type="ORF">EDB81DRAFT_813605</name>
</gene>
<keyword evidence="2" id="KW-1185">Reference proteome</keyword>